<dbReference type="GO" id="GO:0005840">
    <property type="term" value="C:ribosome"/>
    <property type="evidence" value="ECO:0007669"/>
    <property type="project" value="UniProtKB-KW"/>
</dbReference>
<keyword evidence="4" id="KW-0934">Plastid</keyword>
<gene>
    <name evidence="4" type="primary">rpl23</name>
</gene>
<evidence type="ECO:0000313" key="4">
    <source>
        <dbReference type="EMBL" id="BBC77686.1"/>
    </source>
</evidence>
<dbReference type="GO" id="GO:0003735">
    <property type="term" value="F:structural constituent of ribosome"/>
    <property type="evidence" value="ECO:0007669"/>
    <property type="project" value="InterPro"/>
</dbReference>
<dbReference type="EMBL" id="AP018508">
    <property type="protein sequence ID" value="BBC77686.1"/>
    <property type="molecule type" value="Genomic_DNA"/>
</dbReference>
<dbReference type="AlphaFoldDB" id="A0A2Z5ZBB2"/>
<evidence type="ECO:0000256" key="2">
    <source>
        <dbReference type="ARBA" id="ARBA00022980"/>
    </source>
</evidence>
<reference evidence="4" key="1">
    <citation type="submission" date="2018-02" db="EMBL/GenBank/DDBJ databases">
        <title>Evolution and diversity of non-photosynthetic diatom plastid genomes.</title>
        <authorList>
            <person name="Kamikawa R."/>
            <person name="Ishii K."/>
        </authorList>
    </citation>
    <scope>NUCLEOTIDE SEQUENCE</scope>
    <source>
        <strain evidence="4">NIES 3576</strain>
    </source>
</reference>
<organism evidence="4">
    <name type="scientific">Nitzschia sp. NIES-3576</name>
    <dbReference type="NCBI Taxonomy" id="2083273"/>
    <lineage>
        <taxon>Eukaryota</taxon>
        <taxon>Sar</taxon>
        <taxon>Stramenopiles</taxon>
        <taxon>Ochrophyta</taxon>
        <taxon>Bacillariophyta</taxon>
        <taxon>Bacillariophyceae</taxon>
        <taxon>Bacillariophycidae</taxon>
        <taxon>Bacillariales</taxon>
        <taxon>Bacillariaceae</taxon>
        <taxon>Nitzschia</taxon>
    </lineage>
</organism>
<keyword evidence="2 4" id="KW-0689">Ribosomal protein</keyword>
<comment type="similarity">
    <text evidence="1">Belongs to the universal ribosomal protein uL23 family.</text>
</comment>
<dbReference type="SUPFAM" id="SSF54189">
    <property type="entry name" value="Ribosomal proteins S24e, L23 and L15e"/>
    <property type="match status" value="1"/>
</dbReference>
<protein>
    <submittedName>
        <fullName evidence="4">Ribosomal protein L23</fullName>
    </submittedName>
</protein>
<dbReference type="Pfam" id="PF00276">
    <property type="entry name" value="Ribosomal_L23"/>
    <property type="match status" value="1"/>
</dbReference>
<evidence type="ECO:0000256" key="3">
    <source>
        <dbReference type="ARBA" id="ARBA00023274"/>
    </source>
</evidence>
<proteinExistence type="inferred from homology"/>
<geneLocation type="plastid" evidence="4"/>
<dbReference type="HAMAP" id="MF_01369_B">
    <property type="entry name" value="Ribosomal_uL23_B"/>
    <property type="match status" value="1"/>
</dbReference>
<dbReference type="Gene3D" id="3.30.70.330">
    <property type="match status" value="1"/>
</dbReference>
<sequence length="101" mass="12057">MTHFKLNKIKYPYITSKIRQCIYGNQKKGRKYCFLVNSSINKKDIKVNIEKFFGVNITKINTIKKPAKKKHIGKYSGYTNKYKKIIIQLKRNQNIKYFYGI</sequence>
<dbReference type="GO" id="GO:0006412">
    <property type="term" value="P:translation"/>
    <property type="evidence" value="ECO:0007669"/>
    <property type="project" value="InterPro"/>
</dbReference>
<evidence type="ECO:0000256" key="1">
    <source>
        <dbReference type="ARBA" id="ARBA00006700"/>
    </source>
</evidence>
<dbReference type="InterPro" id="IPR012677">
    <property type="entry name" value="Nucleotide-bd_a/b_plait_sf"/>
</dbReference>
<dbReference type="GO" id="GO:1990904">
    <property type="term" value="C:ribonucleoprotein complex"/>
    <property type="evidence" value="ECO:0007669"/>
    <property type="project" value="UniProtKB-KW"/>
</dbReference>
<name>A0A2Z5ZBB2_9STRA</name>
<keyword evidence="3" id="KW-0687">Ribonucleoprotein</keyword>
<dbReference type="InterPro" id="IPR013025">
    <property type="entry name" value="Ribosomal_uL23-like"/>
</dbReference>
<dbReference type="InterPro" id="IPR012678">
    <property type="entry name" value="Ribosomal_uL23/eL15/eS24_sf"/>
</dbReference>
<accession>A0A2Z5ZBB2</accession>